<dbReference type="Gene3D" id="1.10.132.70">
    <property type="match status" value="1"/>
</dbReference>
<keyword evidence="15" id="KW-1133">Transmembrane helix</keyword>
<dbReference type="SMART" id="SM00975">
    <property type="entry name" value="Telomerase_RBD"/>
    <property type="match status" value="1"/>
</dbReference>
<evidence type="ECO:0000256" key="10">
    <source>
        <dbReference type="ARBA" id="ARBA00022918"/>
    </source>
</evidence>
<feature type="region of interest" description="Disordered" evidence="14">
    <location>
        <begin position="657"/>
        <end position="691"/>
    </location>
</feature>
<dbReference type="Pfam" id="PF12009">
    <property type="entry name" value="Telomerase_RBD"/>
    <property type="match status" value="1"/>
</dbReference>
<feature type="transmembrane region" description="Helical" evidence="15">
    <location>
        <begin position="1036"/>
        <end position="1053"/>
    </location>
</feature>
<keyword evidence="11 13" id="KW-0539">Nucleus</keyword>
<dbReference type="Proteomes" id="UP001150062">
    <property type="component" value="Unassembled WGS sequence"/>
</dbReference>
<dbReference type="PROSITE" id="PS50878">
    <property type="entry name" value="RT_POL"/>
    <property type="match status" value="1"/>
</dbReference>
<evidence type="ECO:0000256" key="5">
    <source>
        <dbReference type="ARBA" id="ARBA00022679"/>
    </source>
</evidence>
<keyword evidence="10 13" id="KW-0695">RNA-directed DNA polymerase</keyword>
<evidence type="ECO:0000256" key="4">
    <source>
        <dbReference type="ARBA" id="ARBA00022454"/>
    </source>
</evidence>
<comment type="catalytic activity">
    <reaction evidence="12 13">
        <text>DNA(n) + a 2'-deoxyribonucleoside 5'-triphosphate = DNA(n+1) + diphosphate</text>
        <dbReference type="Rhea" id="RHEA:22508"/>
        <dbReference type="Rhea" id="RHEA-COMP:17339"/>
        <dbReference type="Rhea" id="RHEA-COMP:17340"/>
        <dbReference type="ChEBI" id="CHEBI:33019"/>
        <dbReference type="ChEBI" id="CHEBI:61560"/>
        <dbReference type="ChEBI" id="CHEBI:173112"/>
        <dbReference type="EC" id="2.7.7.49"/>
    </reaction>
</comment>
<name>A0ABQ8Z499_9EUKA</name>
<evidence type="ECO:0000259" key="16">
    <source>
        <dbReference type="PROSITE" id="PS50878"/>
    </source>
</evidence>
<evidence type="ECO:0000256" key="12">
    <source>
        <dbReference type="ARBA" id="ARBA00048173"/>
    </source>
</evidence>
<dbReference type="EMBL" id="JAOAOG010000055">
    <property type="protein sequence ID" value="KAJ6251625.1"/>
    <property type="molecule type" value="Genomic_DNA"/>
</dbReference>
<evidence type="ECO:0000313" key="18">
    <source>
        <dbReference type="Proteomes" id="UP001150062"/>
    </source>
</evidence>
<feature type="region of interest" description="Disordered" evidence="14">
    <location>
        <begin position="275"/>
        <end position="298"/>
    </location>
</feature>
<accession>A0ABQ8Z499</accession>
<comment type="subcellular location">
    <subcellularLocation>
        <location evidence="13">Nucleus</location>
    </subcellularLocation>
    <subcellularLocation>
        <location evidence="13">Chromosome</location>
        <location evidence="13">Telomere</location>
    </subcellularLocation>
</comment>
<dbReference type="Pfam" id="PF00078">
    <property type="entry name" value="RVT_1"/>
    <property type="match status" value="1"/>
</dbReference>
<dbReference type="InterPro" id="IPR021891">
    <property type="entry name" value="Telomerase_RBD"/>
</dbReference>
<evidence type="ECO:0000256" key="3">
    <source>
        <dbReference type="ARBA" id="ARBA00016182"/>
    </source>
</evidence>
<protein>
    <recommendedName>
        <fullName evidence="3 13">Telomerase reverse transcriptase</fullName>
        <ecNumber evidence="2 13">2.7.7.49</ecNumber>
    </recommendedName>
    <alternativeName>
        <fullName evidence="13">Telomerase catalytic subunit</fullName>
    </alternativeName>
</protein>
<evidence type="ECO:0000256" key="15">
    <source>
        <dbReference type="SAM" id="Phobius"/>
    </source>
</evidence>
<evidence type="ECO:0000256" key="2">
    <source>
        <dbReference type="ARBA" id="ARBA00012493"/>
    </source>
</evidence>
<keyword evidence="7 13" id="KW-0479">Metal-binding</keyword>
<dbReference type="InterPro" id="IPR043502">
    <property type="entry name" value="DNA/RNA_pol_sf"/>
</dbReference>
<dbReference type="PANTHER" id="PTHR12066">
    <property type="entry name" value="TELOMERASE REVERSE TRANSCRIPTASE"/>
    <property type="match status" value="1"/>
</dbReference>
<dbReference type="PANTHER" id="PTHR12066:SF0">
    <property type="entry name" value="TELOMERASE REVERSE TRANSCRIPTASE"/>
    <property type="match status" value="1"/>
</dbReference>
<dbReference type="GO" id="GO:0003964">
    <property type="term" value="F:RNA-directed DNA polymerase activity"/>
    <property type="evidence" value="ECO:0007669"/>
    <property type="project" value="UniProtKB-KW"/>
</dbReference>
<keyword evidence="6 13" id="KW-0548">Nucleotidyltransferase</keyword>
<feature type="domain" description="Reverse transcriptase" evidence="16">
    <location>
        <begin position="540"/>
        <end position="968"/>
    </location>
</feature>
<reference evidence="17" key="1">
    <citation type="submission" date="2022-08" db="EMBL/GenBank/DDBJ databases">
        <title>Novel sulfate-reducing endosymbionts in the free-living metamonad Anaeramoeba.</title>
        <authorList>
            <person name="Jerlstrom-Hultqvist J."/>
            <person name="Cepicka I."/>
            <person name="Gallot-Lavallee L."/>
            <person name="Salas-Leiva D."/>
            <person name="Curtis B.A."/>
            <person name="Zahonova K."/>
            <person name="Pipaliya S."/>
            <person name="Dacks J."/>
            <person name="Roger A.J."/>
        </authorList>
    </citation>
    <scope>NUCLEOTIDE SEQUENCE</scope>
    <source>
        <strain evidence="17">Schooner1</strain>
    </source>
</reference>
<evidence type="ECO:0000256" key="13">
    <source>
        <dbReference type="RuleBase" id="RU365061"/>
    </source>
</evidence>
<keyword evidence="15" id="KW-0812">Transmembrane</keyword>
<organism evidence="17 18">
    <name type="scientific">Anaeramoeba flamelloides</name>
    <dbReference type="NCBI Taxonomy" id="1746091"/>
    <lineage>
        <taxon>Eukaryota</taxon>
        <taxon>Metamonada</taxon>
        <taxon>Anaeramoebidae</taxon>
        <taxon>Anaeramoeba</taxon>
    </lineage>
</organism>
<sequence length="1167" mass="136641">MSGISTQFQLKRRRLLTKDKSRNKNLFPQINNYQKKTNNAAFLKLLSSKFKYSGSVEQFLNERNPDCVKIFEEEDPKSYKDFLNDLNVCINEECKKGKVFQNMKGLDQSQLLQAQLDLIKQARRLIFEKHKNRSLPRNVLCWGYKRRSYNYRLYNKAPQLGDLLQDKGIYCCYPSSGAMYLVENDFLILLSRIGDDLMLYLLRSATLIIKTKNDCYIQLTGTPIFDLSSTWFNNKEVSLNDPRERYISREKTLYFRTKPTKFLFPKDHFLRRKLQEQEQEQEQQQEQDLNIEHDEINEEDDLKNEIQKEIKSEMLIEKTLQNKTNKSNNSLQGFIVEKLFLQYGGLSLNKKDNCKLENILKNLKNNYKSFNWRQAFNRYLALPKNWRNKPLSELVTMQTPLKTVMTISTIFLKKILPIELFGTKKNLKNFCSGVRKYLQLKIKEEINIKEISEPIFSNCNNIVWISNIILQEKKEKNLAIIILWLYEEVISIFLSRLFYFTDTVLSKKRVVFYRREIWSKIETIFFEKFKKTHLKRITFKSALEILEQNKLGYARIRLLPKKNGIRPIMNLSKRKKMNHNHDNNYYTSVNKRLKIIFELLTYERKKNPTPYGASVFGNFSISKKFYDFAKRRKINKNTNTFNTSSSSSSSLVTTTTTFTSTSTSTPTPISTSTSTSTPTPTSTSTSSNSVNYPISSSSSSISLSVPHKLRPTPISNSSSLKIPKGNTPSITISQTQNTKIDLQKYYFVSVDVEKCFDSIPQEKMIEILNELIQEESYSFKNFLIYSQIGSKFKVKKKIWVSTGDKIPNFFELINNIYSKKYLDTLFVDQVYINRICKNEIIDLVSKHIKQSLIKLSGQFYIQKRGIPQGSVLSTLLSSIFYGNFERTVLAEYLNHPDSLLIRMIDDFFFITPKKDLAISFLKLMLPGFQEYGISINSDKIKTSFSCVIDKKIITKNVDKYFKWCKLLINIENLSIYENYENFSWQRLSNSVLIHYTSVPSIDRINIRIRSTLQNRCAKMFFSQFINDDIHPIISNMYKLILVIIMKFVLIWNYKNVKIIEYIMTNSHKGISRIQAHNTLIISILNTILNTLSENILPIINQQSKILWESDLRGIVLFAFRAVCRKKSAKTKIFLDFLKSNLKRINIKNWILEIITLQELNKIGDIQF</sequence>
<dbReference type="CDD" id="cd01648">
    <property type="entry name" value="TERT"/>
    <property type="match status" value="1"/>
</dbReference>
<evidence type="ECO:0000256" key="1">
    <source>
        <dbReference type="ARBA" id="ARBA00008001"/>
    </source>
</evidence>
<dbReference type="Gene3D" id="3.30.70.2630">
    <property type="match status" value="1"/>
</dbReference>
<keyword evidence="15" id="KW-0472">Membrane</keyword>
<keyword evidence="5 13" id="KW-0808">Transferase</keyword>
<evidence type="ECO:0000256" key="14">
    <source>
        <dbReference type="SAM" id="MobiDB-lite"/>
    </source>
</evidence>
<comment type="function">
    <text evidence="13">Telomerase is a ribonucleoprotein enzyme essential for the replication of chromosome termini in most eukaryotes. It elongates telomeres. It is a reverse transcriptase that adds simple sequence repeats to chromosome ends by copying a template sequence within the RNA component of the enzyme.</text>
</comment>
<gene>
    <name evidence="17" type="ORF">M0813_14823</name>
</gene>
<keyword evidence="9 13" id="KW-0779">Telomere</keyword>
<evidence type="ECO:0000256" key="8">
    <source>
        <dbReference type="ARBA" id="ARBA00022842"/>
    </source>
</evidence>
<comment type="caution">
    <text evidence="17">The sequence shown here is derived from an EMBL/GenBank/DDBJ whole genome shotgun (WGS) entry which is preliminary data.</text>
</comment>
<comment type="similarity">
    <text evidence="1 13">Belongs to the reverse transcriptase family. Telomerase subfamily.</text>
</comment>
<dbReference type="InterPro" id="IPR000477">
    <property type="entry name" value="RT_dom"/>
</dbReference>
<dbReference type="InterPro" id="IPR003545">
    <property type="entry name" value="Telomerase_RT"/>
</dbReference>
<keyword evidence="18" id="KW-1185">Reference proteome</keyword>
<evidence type="ECO:0000256" key="6">
    <source>
        <dbReference type="ARBA" id="ARBA00022695"/>
    </source>
</evidence>
<proteinExistence type="inferred from homology"/>
<evidence type="ECO:0000256" key="11">
    <source>
        <dbReference type="ARBA" id="ARBA00023242"/>
    </source>
</evidence>
<evidence type="ECO:0000256" key="9">
    <source>
        <dbReference type="ARBA" id="ARBA00022895"/>
    </source>
</evidence>
<dbReference type="SUPFAM" id="SSF56672">
    <property type="entry name" value="DNA/RNA polymerases"/>
    <property type="match status" value="1"/>
</dbReference>
<evidence type="ECO:0000256" key="7">
    <source>
        <dbReference type="ARBA" id="ARBA00022723"/>
    </source>
</evidence>
<keyword evidence="8 13" id="KW-0460">Magnesium</keyword>
<evidence type="ECO:0000313" key="17">
    <source>
        <dbReference type="EMBL" id="KAJ6251625.1"/>
    </source>
</evidence>
<dbReference type="EC" id="2.7.7.49" evidence="2 13"/>
<keyword evidence="4 13" id="KW-0158">Chromosome</keyword>